<feature type="non-terminal residue" evidence="6">
    <location>
        <position position="1"/>
    </location>
</feature>
<dbReference type="GO" id="GO:0008270">
    <property type="term" value="F:zinc ion binding"/>
    <property type="evidence" value="ECO:0007669"/>
    <property type="project" value="UniProtKB-KW"/>
</dbReference>
<dbReference type="PANTHER" id="PTHR14305">
    <property type="entry name" value="E3 UBIQUITIN-PROTEIN LIGASE CCNB1IP1"/>
    <property type="match status" value="1"/>
</dbReference>
<keyword evidence="6" id="KW-0436">Ligase</keyword>
<dbReference type="GO" id="GO:0061630">
    <property type="term" value="F:ubiquitin protein ligase activity"/>
    <property type="evidence" value="ECO:0007669"/>
    <property type="project" value="InterPro"/>
</dbReference>
<name>A0A8X8BQ03_POLSE</name>
<dbReference type="InterPro" id="IPR001841">
    <property type="entry name" value="Znf_RING"/>
</dbReference>
<organism evidence="6 7">
    <name type="scientific">Polypterus senegalus</name>
    <name type="common">Senegal bichir</name>
    <dbReference type="NCBI Taxonomy" id="55291"/>
    <lineage>
        <taxon>Eukaryota</taxon>
        <taxon>Metazoa</taxon>
        <taxon>Chordata</taxon>
        <taxon>Craniata</taxon>
        <taxon>Vertebrata</taxon>
        <taxon>Euteleostomi</taxon>
        <taxon>Actinopterygii</taxon>
        <taxon>Polypteriformes</taxon>
        <taxon>Polypteridae</taxon>
        <taxon>Polypterus</taxon>
    </lineage>
</organism>
<dbReference type="GO" id="GO:0000795">
    <property type="term" value="C:synaptonemal complex"/>
    <property type="evidence" value="ECO:0007669"/>
    <property type="project" value="InterPro"/>
</dbReference>
<evidence type="ECO:0000313" key="6">
    <source>
        <dbReference type="EMBL" id="KAG2462282.1"/>
    </source>
</evidence>
<dbReference type="Proteomes" id="UP000886611">
    <property type="component" value="Unassembled WGS sequence"/>
</dbReference>
<dbReference type="EMBL" id="JAATIS010004040">
    <property type="protein sequence ID" value="KAG2462282.1"/>
    <property type="molecule type" value="Genomic_DNA"/>
</dbReference>
<reference evidence="6 7" key="1">
    <citation type="journal article" date="2021" name="Cell">
        <title>Tracing the genetic footprints of vertebrate landing in non-teleost ray-finned fishes.</title>
        <authorList>
            <person name="Bi X."/>
            <person name="Wang K."/>
            <person name="Yang L."/>
            <person name="Pan H."/>
            <person name="Jiang H."/>
            <person name="Wei Q."/>
            <person name="Fang M."/>
            <person name="Yu H."/>
            <person name="Zhu C."/>
            <person name="Cai Y."/>
            <person name="He Y."/>
            <person name="Gan X."/>
            <person name="Zeng H."/>
            <person name="Yu D."/>
            <person name="Zhu Y."/>
            <person name="Jiang H."/>
            <person name="Qiu Q."/>
            <person name="Yang H."/>
            <person name="Zhang Y.E."/>
            <person name="Wang W."/>
            <person name="Zhu M."/>
            <person name="He S."/>
            <person name="Zhang G."/>
        </authorList>
    </citation>
    <scope>NUCLEOTIDE SEQUENCE [LARGE SCALE GENOMIC DNA]</scope>
    <source>
        <strain evidence="6">Bchr_013</strain>
    </source>
</reference>
<keyword evidence="3" id="KW-0862">Zinc</keyword>
<keyword evidence="2" id="KW-0863">Zinc-finger</keyword>
<keyword evidence="7" id="KW-1185">Reference proteome</keyword>
<dbReference type="Pfam" id="PF14634">
    <property type="entry name" value="zf-RING_5"/>
    <property type="match status" value="1"/>
</dbReference>
<proteinExistence type="predicted"/>
<feature type="domain" description="RING-type" evidence="5">
    <location>
        <begin position="92"/>
        <end position="132"/>
    </location>
</feature>
<gene>
    <name evidence="6" type="primary">Ccnb1ip1</name>
    <name evidence="6" type="ORF">GTO96_0000223</name>
</gene>
<feature type="coiled-coil region" evidence="4">
    <location>
        <begin position="216"/>
        <end position="250"/>
    </location>
</feature>
<dbReference type="InterPro" id="IPR042448">
    <property type="entry name" value="CCNB1IP1"/>
</dbReference>
<protein>
    <submittedName>
        <fullName evidence="6">CIP1 ligase</fullName>
    </submittedName>
</protein>
<comment type="caution">
    <text evidence="6">The sequence shown here is derived from an EMBL/GenBank/DDBJ whole genome shotgun (WGS) entry which is preliminary data.</text>
</comment>
<sequence>MDTADYEQSWLKRSVECHAFHVPLFLNWIKYPLGHIWNTVWTPHYNEEVQRGATGLIPGQQSISREKRWKEVAWSYSFITMSMCDDFMICNYNKCRTKLSGYAWVTACSHIFCDQHGSGEFSQSPAVCPACNNTLTGKLDIVRVELNPSDEYKAVVLAGLRPEIILDISSRAITFWTYQIHQERLYQEYVQSKAEGKLKQMEKFYTQHMQSKDAELASVKGELSSIKKVLEEYKRKYSEVSEKLMERNRQYQKLQGLYDNMRLRNMVVNNQEAENCLSSHLFTFNPVLKSWNQITSPDSTSSPLSDRVEDLELDESVATSQCQGML</sequence>
<evidence type="ECO:0000256" key="2">
    <source>
        <dbReference type="ARBA" id="ARBA00022771"/>
    </source>
</evidence>
<keyword evidence="1" id="KW-0479">Metal-binding</keyword>
<keyword evidence="4" id="KW-0175">Coiled coil</keyword>
<evidence type="ECO:0000256" key="3">
    <source>
        <dbReference type="ARBA" id="ARBA00022833"/>
    </source>
</evidence>
<feature type="non-terminal residue" evidence="6">
    <location>
        <position position="326"/>
    </location>
</feature>
<dbReference type="AlphaFoldDB" id="A0A8X8BQ03"/>
<accession>A0A8X8BQ03</accession>
<evidence type="ECO:0000313" key="7">
    <source>
        <dbReference type="Proteomes" id="UP000886611"/>
    </source>
</evidence>
<dbReference type="GO" id="GO:0016874">
    <property type="term" value="F:ligase activity"/>
    <property type="evidence" value="ECO:0007669"/>
    <property type="project" value="UniProtKB-KW"/>
</dbReference>
<dbReference type="PANTHER" id="PTHR14305:SF0">
    <property type="entry name" value="E3 UBIQUITIN-PROTEIN LIGASE CCNB1IP1"/>
    <property type="match status" value="1"/>
</dbReference>
<dbReference type="GO" id="GO:0007131">
    <property type="term" value="P:reciprocal meiotic recombination"/>
    <property type="evidence" value="ECO:0007669"/>
    <property type="project" value="InterPro"/>
</dbReference>
<evidence type="ECO:0000256" key="1">
    <source>
        <dbReference type="ARBA" id="ARBA00022723"/>
    </source>
</evidence>
<evidence type="ECO:0000256" key="4">
    <source>
        <dbReference type="SAM" id="Coils"/>
    </source>
</evidence>
<evidence type="ECO:0000259" key="5">
    <source>
        <dbReference type="Pfam" id="PF14634"/>
    </source>
</evidence>